<dbReference type="PANTHER" id="PTHR30204">
    <property type="entry name" value="REDOX-CYCLING DRUG-SENSING TRANSCRIPTIONAL ACTIVATOR SOXR"/>
    <property type="match status" value="1"/>
</dbReference>
<evidence type="ECO:0000256" key="3">
    <source>
        <dbReference type="ARBA" id="ARBA00023125"/>
    </source>
</evidence>
<accession>A0A9X2G7L3</accession>
<evidence type="ECO:0000259" key="5">
    <source>
        <dbReference type="PROSITE" id="PS50937"/>
    </source>
</evidence>
<proteinExistence type="predicted"/>
<dbReference type="PANTHER" id="PTHR30204:SF69">
    <property type="entry name" value="MERR-FAMILY TRANSCRIPTIONAL REGULATOR"/>
    <property type="match status" value="1"/>
</dbReference>
<organism evidence="6 7">
    <name type="scientific">Promicromonospora thailandica</name>
    <dbReference type="NCBI Taxonomy" id="765201"/>
    <lineage>
        <taxon>Bacteria</taxon>
        <taxon>Bacillati</taxon>
        <taxon>Actinomycetota</taxon>
        <taxon>Actinomycetes</taxon>
        <taxon>Micrococcales</taxon>
        <taxon>Promicromonosporaceae</taxon>
        <taxon>Promicromonospora</taxon>
    </lineage>
</organism>
<dbReference type="EMBL" id="JAMTCS010000015">
    <property type="protein sequence ID" value="MCP2267058.1"/>
    <property type="molecule type" value="Genomic_DNA"/>
</dbReference>
<dbReference type="GO" id="GO:0003700">
    <property type="term" value="F:DNA-binding transcription factor activity"/>
    <property type="evidence" value="ECO:0007669"/>
    <property type="project" value="InterPro"/>
</dbReference>
<reference evidence="6" key="1">
    <citation type="submission" date="2022-06" db="EMBL/GenBank/DDBJ databases">
        <title>Genomic Encyclopedia of Archaeal and Bacterial Type Strains, Phase II (KMG-II): from individual species to whole genera.</title>
        <authorList>
            <person name="Goeker M."/>
        </authorList>
    </citation>
    <scope>NUCLEOTIDE SEQUENCE</scope>
    <source>
        <strain evidence="6">DSM 26652</strain>
    </source>
</reference>
<feature type="domain" description="HTH merR-type" evidence="5">
    <location>
        <begin position="10"/>
        <end position="76"/>
    </location>
</feature>
<dbReference type="InterPro" id="IPR009061">
    <property type="entry name" value="DNA-bd_dom_put_sf"/>
</dbReference>
<dbReference type="InterPro" id="IPR047057">
    <property type="entry name" value="MerR_fam"/>
</dbReference>
<dbReference type="Proteomes" id="UP001139493">
    <property type="component" value="Unassembled WGS sequence"/>
</dbReference>
<dbReference type="CDD" id="cd00592">
    <property type="entry name" value="HTH_MerR-like"/>
    <property type="match status" value="1"/>
</dbReference>
<keyword evidence="2" id="KW-0805">Transcription regulation</keyword>
<sequence length="190" mass="21064">MCLHVGMKASIGETAARFGLDTHVLRHWEEMGLLEPERDESGYRRYGEREAVRIGLILCNKVAGLSLEQVRTVLDSDVPDRRRELTAHVADLDRRIAAMLRARSMTLHALECDEHDVAACPRFQEHLQEVLDGVAARFRPLAPPEHVLPADAAADPLRVVPGARQDGDADLDAWLALQADAHLAEVPPPH</sequence>
<dbReference type="Gene3D" id="1.10.1660.10">
    <property type="match status" value="1"/>
</dbReference>
<keyword evidence="7" id="KW-1185">Reference proteome</keyword>
<keyword evidence="4" id="KW-0804">Transcription</keyword>
<dbReference type="PROSITE" id="PS50937">
    <property type="entry name" value="HTH_MERR_2"/>
    <property type="match status" value="1"/>
</dbReference>
<dbReference type="SMART" id="SM00422">
    <property type="entry name" value="HTH_MERR"/>
    <property type="match status" value="1"/>
</dbReference>
<protein>
    <submittedName>
        <fullName evidence="6">DNA-binding transcriptional regulator, MerR family</fullName>
    </submittedName>
</protein>
<name>A0A9X2G7L3_9MICO</name>
<evidence type="ECO:0000313" key="6">
    <source>
        <dbReference type="EMBL" id="MCP2267058.1"/>
    </source>
</evidence>
<comment type="caution">
    <text evidence="6">The sequence shown here is derived from an EMBL/GenBank/DDBJ whole genome shotgun (WGS) entry which is preliminary data.</text>
</comment>
<gene>
    <name evidence="6" type="ORF">APR03_004430</name>
</gene>
<keyword evidence="1" id="KW-0678">Repressor</keyword>
<evidence type="ECO:0000256" key="4">
    <source>
        <dbReference type="ARBA" id="ARBA00023163"/>
    </source>
</evidence>
<dbReference type="InterPro" id="IPR000551">
    <property type="entry name" value="MerR-type_HTH_dom"/>
</dbReference>
<dbReference type="GO" id="GO:0003677">
    <property type="term" value="F:DNA binding"/>
    <property type="evidence" value="ECO:0007669"/>
    <property type="project" value="UniProtKB-KW"/>
</dbReference>
<keyword evidence="3 6" id="KW-0238">DNA-binding</keyword>
<evidence type="ECO:0000313" key="7">
    <source>
        <dbReference type="Proteomes" id="UP001139493"/>
    </source>
</evidence>
<dbReference type="Pfam" id="PF13411">
    <property type="entry name" value="MerR_1"/>
    <property type="match status" value="1"/>
</dbReference>
<dbReference type="AlphaFoldDB" id="A0A9X2G7L3"/>
<dbReference type="SUPFAM" id="SSF46955">
    <property type="entry name" value="Putative DNA-binding domain"/>
    <property type="match status" value="1"/>
</dbReference>
<evidence type="ECO:0000256" key="1">
    <source>
        <dbReference type="ARBA" id="ARBA00022491"/>
    </source>
</evidence>
<evidence type="ECO:0000256" key="2">
    <source>
        <dbReference type="ARBA" id="ARBA00023015"/>
    </source>
</evidence>